<proteinExistence type="predicted"/>
<dbReference type="Proteomes" id="UP001177140">
    <property type="component" value="Unassembled WGS sequence"/>
</dbReference>
<dbReference type="InterPro" id="IPR005024">
    <property type="entry name" value="Snf7_fam"/>
</dbReference>
<keyword evidence="2" id="KW-1185">Reference proteome</keyword>
<dbReference type="EMBL" id="JAJJMA010008633">
    <property type="protein sequence ID" value="MCL7022158.1"/>
    <property type="molecule type" value="Genomic_DNA"/>
</dbReference>
<gene>
    <name evidence="1" type="ORF">MKW94_029711</name>
</gene>
<comment type="caution">
    <text evidence="1">The sequence shown here is derived from an EMBL/GenBank/DDBJ whole genome shotgun (WGS) entry which is preliminary data.</text>
</comment>
<evidence type="ECO:0000313" key="2">
    <source>
        <dbReference type="Proteomes" id="UP001177140"/>
    </source>
</evidence>
<name>A0AA41V246_PAPNU</name>
<organism evidence="1 2">
    <name type="scientific">Papaver nudicaule</name>
    <name type="common">Iceland poppy</name>
    <dbReference type="NCBI Taxonomy" id="74823"/>
    <lineage>
        <taxon>Eukaryota</taxon>
        <taxon>Viridiplantae</taxon>
        <taxon>Streptophyta</taxon>
        <taxon>Embryophyta</taxon>
        <taxon>Tracheophyta</taxon>
        <taxon>Spermatophyta</taxon>
        <taxon>Magnoliopsida</taxon>
        <taxon>Ranunculales</taxon>
        <taxon>Papaveraceae</taxon>
        <taxon>Papaveroideae</taxon>
        <taxon>Papaver</taxon>
    </lineage>
</organism>
<dbReference type="PANTHER" id="PTHR10476">
    <property type="entry name" value="CHARGED MULTIVESICULAR BODY PROTEIN"/>
    <property type="match status" value="1"/>
</dbReference>
<sequence>MEGNIENMKNKTEDLKSVSDSLKMLADEREKEIEAEKLKVKNAIENGNTKQIRIHARNMVRMRQEVTTYRLISKRLDSMVNYFDDQPEQSTVFSSIPLIIESIDSALATGNSKQMLKTMDQVEAQYFDTEVVAKFKSSAATESTPVSMSEDEEISKCEVQKINEDDVDVKIKTSSCFHIFTCWSH</sequence>
<dbReference type="Gene3D" id="6.10.140.1230">
    <property type="match status" value="1"/>
</dbReference>
<evidence type="ECO:0000313" key="1">
    <source>
        <dbReference type="EMBL" id="MCL7022158.1"/>
    </source>
</evidence>
<protein>
    <submittedName>
        <fullName evidence="1">Uncharacterized protein</fullName>
    </submittedName>
</protein>
<dbReference type="AlphaFoldDB" id="A0AA41V246"/>
<accession>A0AA41V246</accession>
<reference evidence="1" key="1">
    <citation type="submission" date="2022-03" db="EMBL/GenBank/DDBJ databases">
        <title>A functionally conserved STORR gene fusion in Papaver species that diverged 16.8 million years ago.</title>
        <authorList>
            <person name="Catania T."/>
        </authorList>
    </citation>
    <scope>NUCLEOTIDE SEQUENCE</scope>
    <source>
        <strain evidence="1">S-191538</strain>
    </source>
</reference>
<dbReference type="GO" id="GO:0007034">
    <property type="term" value="P:vacuolar transport"/>
    <property type="evidence" value="ECO:0007669"/>
    <property type="project" value="InterPro"/>
</dbReference>